<protein>
    <recommendedName>
        <fullName evidence="5">Thermonuclease family protein</fullName>
    </recommendedName>
</protein>
<feature type="compositionally biased region" description="Basic and acidic residues" evidence="1">
    <location>
        <begin position="1"/>
        <end position="19"/>
    </location>
</feature>
<reference evidence="3 4" key="1">
    <citation type="submission" date="2020-02" db="EMBL/GenBank/DDBJ databases">
        <authorList>
            <person name="Chen W.-M."/>
        </authorList>
    </citation>
    <scope>NUCLEOTIDE SEQUENCE [LARGE SCALE GENOMIC DNA]</scope>
    <source>
        <strain evidence="3 4">KMS-5</strain>
    </source>
</reference>
<dbReference type="RefSeq" id="WP_164628205.1">
    <property type="nucleotide sequence ID" value="NZ_JAAIVJ010000022.1"/>
</dbReference>
<dbReference type="AlphaFoldDB" id="A0A6M0QZX0"/>
<keyword evidence="2" id="KW-1133">Transmembrane helix</keyword>
<proteinExistence type="predicted"/>
<dbReference type="Gene3D" id="2.40.50.90">
    <property type="match status" value="1"/>
</dbReference>
<gene>
    <name evidence="3" type="ORF">G4Z14_17850</name>
</gene>
<evidence type="ECO:0000313" key="4">
    <source>
        <dbReference type="Proteomes" id="UP000477782"/>
    </source>
</evidence>
<evidence type="ECO:0008006" key="5">
    <source>
        <dbReference type="Google" id="ProtNLM"/>
    </source>
</evidence>
<keyword evidence="2" id="KW-0472">Membrane</keyword>
<dbReference type="InterPro" id="IPR035437">
    <property type="entry name" value="SNase_OB-fold_sf"/>
</dbReference>
<feature type="region of interest" description="Disordered" evidence="1">
    <location>
        <begin position="1"/>
        <end position="34"/>
    </location>
</feature>
<comment type="caution">
    <text evidence="3">The sequence shown here is derived from an EMBL/GenBank/DDBJ whole genome shotgun (WGS) entry which is preliminary data.</text>
</comment>
<feature type="transmembrane region" description="Helical" evidence="2">
    <location>
        <begin position="40"/>
        <end position="58"/>
    </location>
</feature>
<accession>A0A6M0QZX0</accession>
<dbReference type="EMBL" id="JAAIVJ010000022">
    <property type="protein sequence ID" value="NEY92152.1"/>
    <property type="molecule type" value="Genomic_DNA"/>
</dbReference>
<dbReference type="Proteomes" id="UP000477782">
    <property type="component" value="Unassembled WGS sequence"/>
</dbReference>
<dbReference type="SUPFAM" id="SSF50199">
    <property type="entry name" value="Staphylococcal nuclease"/>
    <property type="match status" value="1"/>
</dbReference>
<evidence type="ECO:0000256" key="2">
    <source>
        <dbReference type="SAM" id="Phobius"/>
    </source>
</evidence>
<evidence type="ECO:0000256" key="1">
    <source>
        <dbReference type="SAM" id="MobiDB-lite"/>
    </source>
</evidence>
<organism evidence="3 4">
    <name type="scientific">Tabrizicola oligotrophica</name>
    <dbReference type="NCBI Taxonomy" id="2710650"/>
    <lineage>
        <taxon>Bacteria</taxon>
        <taxon>Pseudomonadati</taxon>
        <taxon>Pseudomonadota</taxon>
        <taxon>Alphaproteobacteria</taxon>
        <taxon>Rhodobacterales</taxon>
        <taxon>Paracoccaceae</taxon>
        <taxon>Tabrizicola</taxon>
    </lineage>
</organism>
<name>A0A6M0QZX0_9RHOB</name>
<keyword evidence="2" id="KW-0812">Transmembrane</keyword>
<sequence>MTKRPTRDDWNRMKAERRARVSGTPNRAFRQRRPRETDPGAIFFRGLVLVGLLGFSVFEATERFPEYLGPVVAATSLQTMKGEVSHVRDGDTIEVNGVPIRFGSLDCAERDTQEGQRATARMRSLISGETLTCHLNGRSSYDRKIGSCQLSDGRDLAAAMMAERLCDRFW</sequence>
<evidence type="ECO:0000313" key="3">
    <source>
        <dbReference type="EMBL" id="NEY92152.1"/>
    </source>
</evidence>
<keyword evidence="4" id="KW-1185">Reference proteome</keyword>